<dbReference type="AlphaFoldDB" id="A0A2S4HIZ6"/>
<comment type="similarity">
    <text evidence="11">Belongs to the TonB-dependent receptor family.</text>
</comment>
<dbReference type="SUPFAM" id="SSF56935">
    <property type="entry name" value="Porins"/>
    <property type="match status" value="1"/>
</dbReference>
<dbReference type="Proteomes" id="UP000237222">
    <property type="component" value="Unassembled WGS sequence"/>
</dbReference>
<evidence type="ECO:0000256" key="4">
    <source>
        <dbReference type="ARBA" id="ARBA00022496"/>
    </source>
</evidence>
<dbReference type="EMBL" id="PQGG01000012">
    <property type="protein sequence ID" value="POP53671.1"/>
    <property type="molecule type" value="Genomic_DNA"/>
</dbReference>
<sequence>MKLVLDNYQRRVLPFSTGLALAILSAISNPVMANENSGNDAAKTMSQNNRLLEEVVVTARKREENIQDIPIAIAAFSAEKLDAAGVESAQGLTKITPGLVFANTFGYYIAFLRGIGSEAFLPSADPSVPIYVDDINQVAAQGSIDSLVAIERVEVLKGPQGTLFGRNALGGAIRIITADPDDESFFGEIKIDSGHFDVVDASGLSSSLFLNIPIVEGLAATFSGTLRNQEPIYTNDLGGKVYDEELNAGRIKLKWWASENIDITLSAAQEKGQSSGGLTSEGSNPYLLCATCSPDPEFDYHVAHNTDSGFESERTLVSARLNWSLPYFDFIALASDQELIVPYGIGDLDYTSTPLFVAEVPRQFVEQKTFEARIESNEQSPWSDYLVWVAGMYYLESAGGYDPLYLRFGSNALENGLPIPIELPSGLGDLLDVDAALASNGVLETESLSGFAEGTALLPYSFDFSLGVRYDTETRNVANSSLSAINPLTGDAISVINFNVPEATTERVSPRASLKWSFTQGQIYASYSVGYLSPTYNTVNFLVAPSFVDQEEDTAYELGFKGSWLDNTLSLEGAIFYTERENIITAITSLASGGAVNFYNGGDGVIKGAELSLQAQPMPNLNPGLAVIAGATYLDAKYHNYPEGRGFDEGTGLPFGPDAVGLPARDFSGNDIVNTPDWTASATILQYLPLPNDWGNLEFAADTYYNTGSYFSAQNTSLVEQPKYHLIGARIGYFYEPYGLQITLYGENLTDERYYSSAVNLDFGPGRTLAAPRKYGLRAKWTF</sequence>
<keyword evidence="4" id="KW-0410">Iron transport</keyword>
<evidence type="ECO:0000256" key="7">
    <source>
        <dbReference type="ARBA" id="ARBA00023065"/>
    </source>
</evidence>
<keyword evidence="9 11" id="KW-0472">Membrane</keyword>
<dbReference type="InterPro" id="IPR039426">
    <property type="entry name" value="TonB-dep_rcpt-like"/>
</dbReference>
<evidence type="ECO:0000256" key="1">
    <source>
        <dbReference type="ARBA" id="ARBA00004571"/>
    </source>
</evidence>
<dbReference type="OrthoDB" id="5741176at2"/>
<feature type="chain" id="PRO_5015782311" evidence="12">
    <location>
        <begin position="34"/>
        <end position="783"/>
    </location>
</feature>
<dbReference type="PANTHER" id="PTHR32552">
    <property type="entry name" value="FERRICHROME IRON RECEPTOR-RELATED"/>
    <property type="match status" value="1"/>
</dbReference>
<dbReference type="Pfam" id="PF07715">
    <property type="entry name" value="Plug"/>
    <property type="match status" value="1"/>
</dbReference>
<keyword evidence="6" id="KW-0408">Iron</keyword>
<keyword evidence="8" id="KW-0798">TonB box</keyword>
<dbReference type="PANTHER" id="PTHR32552:SF81">
    <property type="entry name" value="TONB-DEPENDENT OUTER MEMBRANE RECEPTOR"/>
    <property type="match status" value="1"/>
</dbReference>
<evidence type="ECO:0000256" key="2">
    <source>
        <dbReference type="ARBA" id="ARBA00022448"/>
    </source>
</evidence>
<name>A0A2S4HIZ6_9GAMM</name>
<evidence type="ECO:0000256" key="10">
    <source>
        <dbReference type="ARBA" id="ARBA00023237"/>
    </source>
</evidence>
<dbReference type="GO" id="GO:0009279">
    <property type="term" value="C:cell outer membrane"/>
    <property type="evidence" value="ECO:0007669"/>
    <property type="project" value="UniProtKB-SubCell"/>
</dbReference>
<keyword evidence="12" id="KW-0732">Signal</keyword>
<keyword evidence="14" id="KW-0675">Receptor</keyword>
<evidence type="ECO:0000256" key="11">
    <source>
        <dbReference type="PROSITE-ProRule" id="PRU01360"/>
    </source>
</evidence>
<dbReference type="InterPro" id="IPR012910">
    <property type="entry name" value="Plug_dom"/>
</dbReference>
<keyword evidence="5 11" id="KW-0812">Transmembrane</keyword>
<dbReference type="Gene3D" id="2.40.170.20">
    <property type="entry name" value="TonB-dependent receptor, beta-barrel domain"/>
    <property type="match status" value="1"/>
</dbReference>
<feature type="domain" description="TonB-dependent receptor plug" evidence="13">
    <location>
        <begin position="66"/>
        <end position="172"/>
    </location>
</feature>
<feature type="signal peptide" evidence="12">
    <location>
        <begin position="1"/>
        <end position="33"/>
    </location>
</feature>
<evidence type="ECO:0000256" key="9">
    <source>
        <dbReference type="ARBA" id="ARBA00023136"/>
    </source>
</evidence>
<evidence type="ECO:0000256" key="8">
    <source>
        <dbReference type="ARBA" id="ARBA00023077"/>
    </source>
</evidence>
<dbReference type="GO" id="GO:0006826">
    <property type="term" value="P:iron ion transport"/>
    <property type="evidence" value="ECO:0007669"/>
    <property type="project" value="UniProtKB-KW"/>
</dbReference>
<evidence type="ECO:0000256" key="12">
    <source>
        <dbReference type="SAM" id="SignalP"/>
    </source>
</evidence>
<evidence type="ECO:0000313" key="15">
    <source>
        <dbReference type="Proteomes" id="UP000237222"/>
    </source>
</evidence>
<keyword evidence="3 11" id="KW-1134">Transmembrane beta strand</keyword>
<evidence type="ECO:0000256" key="5">
    <source>
        <dbReference type="ARBA" id="ARBA00022692"/>
    </source>
</evidence>
<gene>
    <name evidence="14" type="ORF">C0068_05205</name>
</gene>
<keyword evidence="10 11" id="KW-0998">Cell outer membrane</keyword>
<protein>
    <submittedName>
        <fullName evidence="14">TonB-dependent receptor</fullName>
    </submittedName>
</protein>
<comment type="subcellular location">
    <subcellularLocation>
        <location evidence="1 11">Cell outer membrane</location>
        <topology evidence="1 11">Multi-pass membrane protein</topology>
    </subcellularLocation>
</comment>
<evidence type="ECO:0000256" key="3">
    <source>
        <dbReference type="ARBA" id="ARBA00022452"/>
    </source>
</evidence>
<evidence type="ECO:0000256" key="6">
    <source>
        <dbReference type="ARBA" id="ARBA00023004"/>
    </source>
</evidence>
<evidence type="ECO:0000259" key="13">
    <source>
        <dbReference type="Pfam" id="PF07715"/>
    </source>
</evidence>
<dbReference type="InterPro" id="IPR036942">
    <property type="entry name" value="Beta-barrel_TonB_sf"/>
</dbReference>
<evidence type="ECO:0000313" key="14">
    <source>
        <dbReference type="EMBL" id="POP53671.1"/>
    </source>
</evidence>
<dbReference type="RefSeq" id="WP_103683431.1">
    <property type="nucleotide sequence ID" value="NZ_PQGG01000012.1"/>
</dbReference>
<organism evidence="14 15">
    <name type="scientific">Zhongshania marina</name>
    <dbReference type="NCBI Taxonomy" id="2304603"/>
    <lineage>
        <taxon>Bacteria</taxon>
        <taxon>Pseudomonadati</taxon>
        <taxon>Pseudomonadota</taxon>
        <taxon>Gammaproteobacteria</taxon>
        <taxon>Cellvibrionales</taxon>
        <taxon>Spongiibacteraceae</taxon>
        <taxon>Zhongshania</taxon>
    </lineage>
</organism>
<accession>A0A2S4HIZ6</accession>
<comment type="caution">
    <text evidence="14">The sequence shown here is derived from an EMBL/GenBank/DDBJ whole genome shotgun (WGS) entry which is preliminary data.</text>
</comment>
<proteinExistence type="inferred from homology"/>
<keyword evidence="7" id="KW-0406">Ion transport</keyword>
<dbReference type="PROSITE" id="PS52016">
    <property type="entry name" value="TONB_DEPENDENT_REC_3"/>
    <property type="match status" value="1"/>
</dbReference>
<reference evidence="14" key="1">
    <citation type="submission" date="2018-01" db="EMBL/GenBank/DDBJ databases">
        <authorList>
            <person name="Yu X.-D."/>
        </authorList>
    </citation>
    <scope>NUCLEOTIDE SEQUENCE</scope>
    <source>
        <strain evidence="14">ZX-21</strain>
    </source>
</reference>
<keyword evidence="2 11" id="KW-0813">Transport</keyword>